<dbReference type="Pfam" id="PF02571">
    <property type="entry name" value="CbiJ"/>
    <property type="match status" value="1"/>
</dbReference>
<reference evidence="4 5" key="1">
    <citation type="submission" date="2021-01" db="EMBL/GenBank/DDBJ databases">
        <title>Whole genome shotgun sequence of Asanoa siamensis NBRC 107932.</title>
        <authorList>
            <person name="Komaki H."/>
            <person name="Tamura T."/>
        </authorList>
    </citation>
    <scope>NUCLEOTIDE SEQUENCE [LARGE SCALE GENOMIC DNA]</scope>
    <source>
        <strain evidence="4 5">NBRC 107932</strain>
    </source>
</reference>
<dbReference type="Proteomes" id="UP000604117">
    <property type="component" value="Unassembled WGS sequence"/>
</dbReference>
<name>A0ABQ4CUF9_9ACTN</name>
<comment type="caution">
    <text evidence="4">The sequence shown here is derived from an EMBL/GenBank/DDBJ whole genome shotgun (WGS) entry which is preliminary data.</text>
</comment>
<dbReference type="PANTHER" id="PTHR36925:SF1">
    <property type="entry name" value="COBALT-PRECORRIN-6A REDUCTASE"/>
    <property type="match status" value="1"/>
</dbReference>
<evidence type="ECO:0000313" key="5">
    <source>
        <dbReference type="Proteomes" id="UP000604117"/>
    </source>
</evidence>
<gene>
    <name evidence="4" type="ORF">Asi02nite_44230</name>
</gene>
<sequence>MTTTVLVLGGTTEAAELAALLAADRRLRIVTSYAGRTSDPRRPAGEVRVGGFGGADGLRAWLESNAPAVLVDATHPFAETVSAHAAAAHGVPRLRLRRPGWTEQGGDRWHRVPDLRTAAAVLPTHGARAFITTGRQRLRTFTGAPACAALPLLLVRCVEPPGEELPPNVRVLLDRGPYTLDGERALLDRHGIDVVVTKDSGGDATRAKLDAARERDIPVVLVDRPVEPDMPTVDTPAAAAARVRELVSGP</sequence>
<dbReference type="RefSeq" id="WP_239126920.1">
    <property type="nucleotide sequence ID" value="NZ_BONE01000036.1"/>
</dbReference>
<dbReference type="EMBL" id="BONE01000036">
    <property type="protein sequence ID" value="GIF74905.1"/>
    <property type="molecule type" value="Genomic_DNA"/>
</dbReference>
<keyword evidence="2" id="KW-0169">Cobalamin biosynthesis</keyword>
<organism evidence="4 5">
    <name type="scientific">Asanoa siamensis</name>
    <dbReference type="NCBI Taxonomy" id="926357"/>
    <lineage>
        <taxon>Bacteria</taxon>
        <taxon>Bacillati</taxon>
        <taxon>Actinomycetota</taxon>
        <taxon>Actinomycetes</taxon>
        <taxon>Micromonosporales</taxon>
        <taxon>Micromonosporaceae</taxon>
        <taxon>Asanoa</taxon>
    </lineage>
</organism>
<dbReference type="NCBIfam" id="NF005968">
    <property type="entry name" value="PRK08057.1-2"/>
    <property type="match status" value="1"/>
</dbReference>
<keyword evidence="5" id="KW-1185">Reference proteome</keyword>
<dbReference type="PROSITE" id="PS51014">
    <property type="entry name" value="COBK_CBIJ"/>
    <property type="match status" value="1"/>
</dbReference>
<evidence type="ECO:0000256" key="1">
    <source>
        <dbReference type="ARBA" id="ARBA00004953"/>
    </source>
</evidence>
<comment type="pathway">
    <text evidence="1">Cofactor biosynthesis; adenosylcobalamin biosynthesis.</text>
</comment>
<keyword evidence="3" id="KW-0560">Oxidoreductase</keyword>
<protein>
    <submittedName>
        <fullName evidence="4">Precorrin-6A reductase</fullName>
    </submittedName>
</protein>
<accession>A0ABQ4CUF9</accession>
<dbReference type="InterPro" id="IPR003723">
    <property type="entry name" value="Precorrin-6x_reduct"/>
</dbReference>
<evidence type="ECO:0000256" key="3">
    <source>
        <dbReference type="ARBA" id="ARBA00023002"/>
    </source>
</evidence>
<dbReference type="Gene3D" id="3.40.50.2300">
    <property type="match status" value="1"/>
</dbReference>
<proteinExistence type="predicted"/>
<evidence type="ECO:0000256" key="2">
    <source>
        <dbReference type="ARBA" id="ARBA00022573"/>
    </source>
</evidence>
<evidence type="ECO:0000313" key="4">
    <source>
        <dbReference type="EMBL" id="GIF74905.1"/>
    </source>
</evidence>
<dbReference type="PANTHER" id="PTHR36925">
    <property type="entry name" value="COBALT-PRECORRIN-6A REDUCTASE"/>
    <property type="match status" value="1"/>
</dbReference>